<dbReference type="OrthoDB" id="76038at2759"/>
<reference evidence="12 13" key="1">
    <citation type="submission" date="2019-03" db="EMBL/GenBank/DDBJ databases">
        <authorList>
            <person name="Gaulin E."/>
            <person name="Dumas B."/>
        </authorList>
    </citation>
    <scope>NUCLEOTIDE SEQUENCE [LARGE SCALE GENOMIC DNA]</scope>
    <source>
        <strain evidence="12">CBS 568.67</strain>
    </source>
</reference>
<comment type="cofactor">
    <cofactor evidence="1">
        <name>FAD</name>
        <dbReference type="ChEBI" id="CHEBI:57692"/>
    </cofactor>
</comment>
<evidence type="ECO:0000256" key="3">
    <source>
        <dbReference type="ARBA" id="ARBA00007588"/>
    </source>
</evidence>
<dbReference type="Proteomes" id="UP000332933">
    <property type="component" value="Unassembled WGS sequence"/>
</dbReference>
<keyword evidence="6" id="KW-0274">FAD</keyword>
<dbReference type="EMBL" id="CAADRA010006836">
    <property type="protein sequence ID" value="VFT97072.1"/>
    <property type="molecule type" value="Genomic_DNA"/>
</dbReference>
<evidence type="ECO:0000256" key="9">
    <source>
        <dbReference type="ARBA" id="ARBA00047598"/>
    </source>
</evidence>
<dbReference type="PANTHER" id="PTHR38663">
    <property type="match status" value="1"/>
</dbReference>
<evidence type="ECO:0000256" key="6">
    <source>
        <dbReference type="ARBA" id="ARBA00022827"/>
    </source>
</evidence>
<protein>
    <recommendedName>
        <fullName evidence="4">L-ornithine N(5)-monooxygenase [NAD(P)H]</fullName>
        <ecNumber evidence="4">1.14.13.196</ecNumber>
    </recommendedName>
</protein>
<keyword evidence="5" id="KW-0285">Flavoprotein</keyword>
<dbReference type="SUPFAM" id="SSF51905">
    <property type="entry name" value="FAD/NAD(P)-binding domain"/>
    <property type="match status" value="2"/>
</dbReference>
<evidence type="ECO:0000256" key="8">
    <source>
        <dbReference type="ARBA" id="ARBA00023002"/>
    </source>
</evidence>
<comment type="catalytic activity">
    <reaction evidence="9">
        <text>L-ornithine + NADPH + O2 = N(5)-hydroxy-L-ornithine + NADP(+) + H2O</text>
        <dbReference type="Rhea" id="RHEA:41508"/>
        <dbReference type="ChEBI" id="CHEBI:15377"/>
        <dbReference type="ChEBI" id="CHEBI:15379"/>
        <dbReference type="ChEBI" id="CHEBI:46911"/>
        <dbReference type="ChEBI" id="CHEBI:57783"/>
        <dbReference type="ChEBI" id="CHEBI:58349"/>
        <dbReference type="ChEBI" id="CHEBI:78275"/>
        <dbReference type="EC" id="1.14.13.196"/>
    </reaction>
</comment>
<evidence type="ECO:0000256" key="10">
    <source>
        <dbReference type="ARBA" id="ARBA00049248"/>
    </source>
</evidence>
<comment type="catalytic activity">
    <reaction evidence="10">
        <text>L-ornithine + NADH + O2 = N(5)-hydroxy-L-ornithine + NAD(+) + H2O</text>
        <dbReference type="Rhea" id="RHEA:41512"/>
        <dbReference type="ChEBI" id="CHEBI:15377"/>
        <dbReference type="ChEBI" id="CHEBI:15379"/>
        <dbReference type="ChEBI" id="CHEBI:46911"/>
        <dbReference type="ChEBI" id="CHEBI:57540"/>
        <dbReference type="ChEBI" id="CHEBI:57945"/>
        <dbReference type="ChEBI" id="CHEBI:78275"/>
        <dbReference type="EC" id="1.14.13.196"/>
    </reaction>
</comment>
<name>A0A485LGU9_9STRA</name>
<reference evidence="11" key="2">
    <citation type="submission" date="2019-06" db="EMBL/GenBank/DDBJ databases">
        <title>Genomics analysis of Aphanomyces spp. identifies a new class of oomycete effector associated with host adaptation.</title>
        <authorList>
            <person name="Gaulin E."/>
        </authorList>
    </citation>
    <scope>NUCLEOTIDE SEQUENCE</scope>
    <source>
        <strain evidence="11">CBS 578.67</strain>
    </source>
</reference>
<dbReference type="Pfam" id="PF13434">
    <property type="entry name" value="Lys_Orn_oxgnase"/>
    <property type="match status" value="1"/>
</dbReference>
<evidence type="ECO:0000256" key="2">
    <source>
        <dbReference type="ARBA" id="ARBA00004924"/>
    </source>
</evidence>
<dbReference type="AlphaFoldDB" id="A0A485LGU9"/>
<accession>A0A485LGU9</accession>
<comment type="pathway">
    <text evidence="2">Siderophore biosynthesis.</text>
</comment>
<keyword evidence="7" id="KW-0521">NADP</keyword>
<organism evidence="12 13">
    <name type="scientific">Aphanomyces stellatus</name>
    <dbReference type="NCBI Taxonomy" id="120398"/>
    <lineage>
        <taxon>Eukaryota</taxon>
        <taxon>Sar</taxon>
        <taxon>Stramenopiles</taxon>
        <taxon>Oomycota</taxon>
        <taxon>Saprolegniomycetes</taxon>
        <taxon>Saprolegniales</taxon>
        <taxon>Verrucalvaceae</taxon>
        <taxon>Aphanomyces</taxon>
    </lineage>
</organism>
<dbReference type="GO" id="GO:0016491">
    <property type="term" value="F:oxidoreductase activity"/>
    <property type="evidence" value="ECO:0007669"/>
    <property type="project" value="UniProtKB-KW"/>
</dbReference>
<comment type="similarity">
    <text evidence="3">Belongs to the lysine N(6)-hydroxylase/L-ornithine N(5)-oxygenase family.</text>
</comment>
<evidence type="ECO:0000313" key="11">
    <source>
        <dbReference type="EMBL" id="KAF0687894.1"/>
    </source>
</evidence>
<dbReference type="Gene3D" id="3.50.50.60">
    <property type="entry name" value="FAD/NAD(P)-binding domain"/>
    <property type="match status" value="1"/>
</dbReference>
<dbReference type="PANTHER" id="PTHR38663:SF1">
    <property type="entry name" value="L-ORNITHINE N(5)-MONOOXYGENASE"/>
    <property type="match status" value="1"/>
</dbReference>
<evidence type="ECO:0000256" key="1">
    <source>
        <dbReference type="ARBA" id="ARBA00001974"/>
    </source>
</evidence>
<evidence type="ECO:0000256" key="7">
    <source>
        <dbReference type="ARBA" id="ARBA00022857"/>
    </source>
</evidence>
<keyword evidence="13" id="KW-1185">Reference proteome</keyword>
<dbReference type="EC" id="1.14.13.196" evidence="4"/>
<keyword evidence="8" id="KW-0560">Oxidoreductase</keyword>
<gene>
    <name evidence="12" type="primary">Aste57867_20386</name>
    <name evidence="11" type="ORF">As57867_020320</name>
    <name evidence="12" type="ORF">ASTE57867_20386</name>
</gene>
<evidence type="ECO:0000313" key="12">
    <source>
        <dbReference type="EMBL" id="VFT97072.1"/>
    </source>
</evidence>
<dbReference type="InterPro" id="IPR036188">
    <property type="entry name" value="FAD/NAD-bd_sf"/>
</dbReference>
<sequence length="525" mass="57526">MISTTTPSCHDDNSIIPVLVLGAGPHALALVLTLLEEDSASEYSEPETIKMAFWRTKLHQRRHRRRAKQPQENDVRSLVRVLDPSGAWCTSWNNNFAAFGISHLRSPVSVHLDPLRPEGLRDFATSTNQLRSDVTEPPVAIQFNRRRRSFATNPSLFSENERQFLGCPSQRLFDAFNRRLVHQYGVDAMVERGRALRIDHIPTTHGQHHFNVTCADGRVLRAAHVVVAIGTQNNPRVPAWATPLRAASAPIHHSSELAADAAAAFQAGVAHKRVLVVGGGLTSVHLTRQILQWGATHVTLATRKPQLLVQPYDVPVEWISPLLRRKMLADFYADDGHPKAQVARIKEARRGGSVTRAAVAQMEALATPATYTHMGGTGVAAVERAVDGKLHVRLERCTDDTATTTMLVVDEIVLATGADIDITKEPIFDGVRAMGPPPVGGLPTLDDDLRWAPGMNLFVMGGYAALRLGPTAGNLMGARAGANKLAELLTEALTPPVQSRRHRHLRALCGKENVYDGFLLEHVHI</sequence>
<evidence type="ECO:0000256" key="4">
    <source>
        <dbReference type="ARBA" id="ARBA00012881"/>
    </source>
</evidence>
<evidence type="ECO:0000256" key="5">
    <source>
        <dbReference type="ARBA" id="ARBA00022630"/>
    </source>
</evidence>
<proteinExistence type="inferred from homology"/>
<dbReference type="EMBL" id="VJMH01006813">
    <property type="protein sequence ID" value="KAF0687894.1"/>
    <property type="molecule type" value="Genomic_DNA"/>
</dbReference>
<dbReference type="InterPro" id="IPR025700">
    <property type="entry name" value="Lys/Orn_oxygenase"/>
</dbReference>
<evidence type="ECO:0000313" key="13">
    <source>
        <dbReference type="Proteomes" id="UP000332933"/>
    </source>
</evidence>